<proteinExistence type="predicted"/>
<dbReference type="EMBL" id="JASCZI010151750">
    <property type="protein sequence ID" value="MED6174296.1"/>
    <property type="molecule type" value="Genomic_DNA"/>
</dbReference>
<organism evidence="1 2">
    <name type="scientific">Stylosanthes scabra</name>
    <dbReference type="NCBI Taxonomy" id="79078"/>
    <lineage>
        <taxon>Eukaryota</taxon>
        <taxon>Viridiplantae</taxon>
        <taxon>Streptophyta</taxon>
        <taxon>Embryophyta</taxon>
        <taxon>Tracheophyta</taxon>
        <taxon>Spermatophyta</taxon>
        <taxon>Magnoliopsida</taxon>
        <taxon>eudicotyledons</taxon>
        <taxon>Gunneridae</taxon>
        <taxon>Pentapetalae</taxon>
        <taxon>rosids</taxon>
        <taxon>fabids</taxon>
        <taxon>Fabales</taxon>
        <taxon>Fabaceae</taxon>
        <taxon>Papilionoideae</taxon>
        <taxon>50 kb inversion clade</taxon>
        <taxon>dalbergioids sensu lato</taxon>
        <taxon>Dalbergieae</taxon>
        <taxon>Pterocarpus clade</taxon>
        <taxon>Stylosanthes</taxon>
    </lineage>
</organism>
<name>A0ABU6VPJ6_9FABA</name>
<sequence length="149" mass="16967">MRKSWHANFPSQVADQTRCLCDEFSYYLLLLVLFSAGHAENEKQQKCPRSFERGSRGRFQYPFTKAELPHCGLLFIHGCDDPNHYSLKMIQLEKNGTSLVLTGSVDSNSSIITVYDEDLHGRLEQNKCHALNTTYTLPPPSPLLSVYIE</sequence>
<protein>
    <submittedName>
        <fullName evidence="1">Uncharacterized protein</fullName>
    </submittedName>
</protein>
<reference evidence="1 2" key="1">
    <citation type="journal article" date="2023" name="Plants (Basel)">
        <title>Bridging the Gap: Combining Genomics and Transcriptomics Approaches to Understand Stylosanthes scabra, an Orphan Legume from the Brazilian Caatinga.</title>
        <authorList>
            <person name="Ferreira-Neto J.R.C."/>
            <person name="da Silva M.D."/>
            <person name="Binneck E."/>
            <person name="de Melo N.F."/>
            <person name="da Silva R.H."/>
            <person name="de Melo A.L.T.M."/>
            <person name="Pandolfi V."/>
            <person name="Bustamante F.O."/>
            <person name="Brasileiro-Vidal A.C."/>
            <person name="Benko-Iseppon A.M."/>
        </authorList>
    </citation>
    <scope>NUCLEOTIDE SEQUENCE [LARGE SCALE GENOMIC DNA]</scope>
    <source>
        <tissue evidence="1">Leaves</tissue>
    </source>
</reference>
<keyword evidence="2" id="KW-1185">Reference proteome</keyword>
<accession>A0ABU6VPJ6</accession>
<evidence type="ECO:0000313" key="1">
    <source>
        <dbReference type="EMBL" id="MED6174296.1"/>
    </source>
</evidence>
<comment type="caution">
    <text evidence="1">The sequence shown here is derived from an EMBL/GenBank/DDBJ whole genome shotgun (WGS) entry which is preliminary data.</text>
</comment>
<gene>
    <name evidence="1" type="ORF">PIB30_067833</name>
</gene>
<evidence type="ECO:0000313" key="2">
    <source>
        <dbReference type="Proteomes" id="UP001341840"/>
    </source>
</evidence>
<dbReference type="Proteomes" id="UP001341840">
    <property type="component" value="Unassembled WGS sequence"/>
</dbReference>